<dbReference type="Proteomes" id="UP000824540">
    <property type="component" value="Unassembled WGS sequence"/>
</dbReference>
<dbReference type="PROSITE" id="PS50011">
    <property type="entry name" value="PROTEIN_KINASE_DOM"/>
    <property type="match status" value="1"/>
</dbReference>
<dbReference type="GO" id="GO:0004709">
    <property type="term" value="F:MAP kinase kinase kinase activity"/>
    <property type="evidence" value="ECO:0007669"/>
    <property type="project" value="TreeGrafter"/>
</dbReference>
<dbReference type="GO" id="GO:0005737">
    <property type="term" value="C:cytoplasm"/>
    <property type="evidence" value="ECO:0007669"/>
    <property type="project" value="TreeGrafter"/>
</dbReference>
<protein>
    <recommendedName>
        <fullName evidence="5">Protein kinase domain-containing protein</fullName>
    </recommendedName>
</protein>
<feature type="domain" description="Protein kinase" evidence="5">
    <location>
        <begin position="67"/>
        <end position="183"/>
    </location>
</feature>
<evidence type="ECO:0000256" key="3">
    <source>
        <dbReference type="ARBA" id="ARBA00022777"/>
    </source>
</evidence>
<accession>A0A8T2MN38</accession>
<keyword evidence="7" id="KW-1185">Reference proteome</keyword>
<evidence type="ECO:0000313" key="6">
    <source>
        <dbReference type="EMBL" id="KAG9329839.1"/>
    </source>
</evidence>
<dbReference type="EMBL" id="JAFBMS010000892">
    <property type="protein sequence ID" value="KAG9329839.1"/>
    <property type="molecule type" value="Genomic_DNA"/>
</dbReference>
<name>A0A8T2MN38_9TELE</name>
<organism evidence="6 7">
    <name type="scientific">Albula glossodonta</name>
    <name type="common">roundjaw bonefish</name>
    <dbReference type="NCBI Taxonomy" id="121402"/>
    <lineage>
        <taxon>Eukaryota</taxon>
        <taxon>Metazoa</taxon>
        <taxon>Chordata</taxon>
        <taxon>Craniata</taxon>
        <taxon>Vertebrata</taxon>
        <taxon>Euteleostomi</taxon>
        <taxon>Actinopterygii</taxon>
        <taxon>Neopterygii</taxon>
        <taxon>Teleostei</taxon>
        <taxon>Albuliformes</taxon>
        <taxon>Albulidae</taxon>
        <taxon>Albula</taxon>
    </lineage>
</organism>
<evidence type="ECO:0000256" key="4">
    <source>
        <dbReference type="ARBA" id="ARBA00022840"/>
    </source>
</evidence>
<evidence type="ECO:0000256" key="1">
    <source>
        <dbReference type="ARBA" id="ARBA00022679"/>
    </source>
</evidence>
<keyword evidence="2" id="KW-0547">Nucleotide-binding</keyword>
<evidence type="ECO:0000259" key="5">
    <source>
        <dbReference type="PROSITE" id="PS50011"/>
    </source>
</evidence>
<dbReference type="InterPro" id="IPR000719">
    <property type="entry name" value="Prot_kinase_dom"/>
</dbReference>
<dbReference type="InterPro" id="IPR051681">
    <property type="entry name" value="Ser/Thr_Kinases-Pseudokinases"/>
</dbReference>
<dbReference type="FunFam" id="3.30.200.20:FF:000220">
    <property type="entry name" value="mitogen-activated protein kinase kinase kinase 20 isoform X1"/>
    <property type="match status" value="1"/>
</dbReference>
<dbReference type="InterPro" id="IPR011009">
    <property type="entry name" value="Kinase-like_dom_sf"/>
</dbReference>
<keyword evidence="4" id="KW-0067">ATP-binding</keyword>
<comment type="caution">
    <text evidence="6">The sequence shown here is derived from an EMBL/GenBank/DDBJ whole genome shotgun (WGS) entry which is preliminary data.</text>
</comment>
<dbReference type="SUPFAM" id="SSF56112">
    <property type="entry name" value="Protein kinase-like (PK-like)"/>
    <property type="match status" value="1"/>
</dbReference>
<dbReference type="OrthoDB" id="339325at2759"/>
<gene>
    <name evidence="6" type="ORF">JZ751_028948</name>
</gene>
<evidence type="ECO:0000313" key="7">
    <source>
        <dbReference type="Proteomes" id="UP000824540"/>
    </source>
</evidence>
<dbReference type="AlphaFoldDB" id="A0A8T2MN38"/>
<dbReference type="InterPro" id="IPR001245">
    <property type="entry name" value="Ser-Thr/Tyr_kinase_cat_dom"/>
</dbReference>
<evidence type="ECO:0000256" key="2">
    <source>
        <dbReference type="ARBA" id="ARBA00022741"/>
    </source>
</evidence>
<proteinExistence type="predicted"/>
<dbReference type="PANTHER" id="PTHR44329:SF288">
    <property type="entry name" value="MITOGEN-ACTIVATED PROTEIN KINASE KINASE KINASE 20"/>
    <property type="match status" value="1"/>
</dbReference>
<dbReference type="GO" id="GO:0005524">
    <property type="term" value="F:ATP binding"/>
    <property type="evidence" value="ECO:0007669"/>
    <property type="project" value="UniProtKB-KW"/>
</dbReference>
<keyword evidence="1" id="KW-0808">Transferase</keyword>
<reference evidence="6" key="1">
    <citation type="thesis" date="2021" institute="BYU ScholarsArchive" country="Provo, UT, USA">
        <title>Applications of and Algorithms for Genome Assembly and Genomic Analyses with an Emphasis on Marine Teleosts.</title>
        <authorList>
            <person name="Pickett B.D."/>
        </authorList>
    </citation>
    <scope>NUCLEOTIDE SEQUENCE</scope>
    <source>
        <strain evidence="6">HI-2016</strain>
    </source>
</reference>
<dbReference type="Gene3D" id="3.30.200.20">
    <property type="entry name" value="Phosphorylase Kinase, domain 1"/>
    <property type="match status" value="1"/>
</dbReference>
<dbReference type="Pfam" id="PF07714">
    <property type="entry name" value="PK_Tyr_Ser-Thr"/>
    <property type="match status" value="1"/>
</dbReference>
<dbReference type="PANTHER" id="PTHR44329">
    <property type="entry name" value="SERINE/THREONINE-PROTEIN KINASE TNNI3K-RELATED"/>
    <property type="match status" value="1"/>
</dbReference>
<keyword evidence="3" id="KW-0418">Kinase</keyword>
<sequence>MESKCPISAALSSLAQVPPGPVSVSLAGAGEHQRGLGLTLLRGPVVECHYAMSSLGASFVQIKFNDIHFYENCGGGSFGSVYRAKWLSQDREVAVKKLLKIENEAEILSVLSHRNIIQFFGVILEAPNYGIVTAWEVSEEVDMGQVMTWAMEIAEGKGTHSVGVECGGGHGAGNDLRYGNSQR</sequence>